<protein>
    <submittedName>
        <fullName evidence="1">Uncharacterized protein</fullName>
    </submittedName>
</protein>
<reference evidence="1" key="2">
    <citation type="journal article" date="2015" name="Data Brief">
        <title>Shoot transcriptome of the giant reed, Arundo donax.</title>
        <authorList>
            <person name="Barrero R.A."/>
            <person name="Guerrero F.D."/>
            <person name="Moolhuijzen P."/>
            <person name="Goolsby J.A."/>
            <person name="Tidwell J."/>
            <person name="Bellgard S.E."/>
            <person name="Bellgard M.I."/>
        </authorList>
    </citation>
    <scope>NUCLEOTIDE SEQUENCE</scope>
    <source>
        <tissue evidence="1">Shoot tissue taken approximately 20 cm above the soil surface</tissue>
    </source>
</reference>
<reference evidence="1" key="1">
    <citation type="submission" date="2014-09" db="EMBL/GenBank/DDBJ databases">
        <authorList>
            <person name="Magalhaes I.L.F."/>
            <person name="Oliveira U."/>
            <person name="Santos F.R."/>
            <person name="Vidigal T.H.D.A."/>
            <person name="Brescovit A.D."/>
            <person name="Santos A.J."/>
        </authorList>
    </citation>
    <scope>NUCLEOTIDE SEQUENCE</scope>
    <source>
        <tissue evidence="1">Shoot tissue taken approximately 20 cm above the soil surface</tissue>
    </source>
</reference>
<name>A0A0A9E635_ARUDO</name>
<dbReference type="AlphaFoldDB" id="A0A0A9E635"/>
<sequence length="44" mass="5267">MHLKCLRCFQSLRQSILPFFPSPLPKATNLHLPKPHQLHREHRL</sequence>
<evidence type="ECO:0000313" key="1">
    <source>
        <dbReference type="EMBL" id="JAD93360.1"/>
    </source>
</evidence>
<proteinExistence type="predicted"/>
<organism evidence="1">
    <name type="scientific">Arundo donax</name>
    <name type="common">Giant reed</name>
    <name type="synonym">Donax arundinaceus</name>
    <dbReference type="NCBI Taxonomy" id="35708"/>
    <lineage>
        <taxon>Eukaryota</taxon>
        <taxon>Viridiplantae</taxon>
        <taxon>Streptophyta</taxon>
        <taxon>Embryophyta</taxon>
        <taxon>Tracheophyta</taxon>
        <taxon>Spermatophyta</taxon>
        <taxon>Magnoliopsida</taxon>
        <taxon>Liliopsida</taxon>
        <taxon>Poales</taxon>
        <taxon>Poaceae</taxon>
        <taxon>PACMAD clade</taxon>
        <taxon>Arundinoideae</taxon>
        <taxon>Arundineae</taxon>
        <taxon>Arundo</taxon>
    </lineage>
</organism>
<accession>A0A0A9E635</accession>
<dbReference type="EMBL" id="GBRH01204535">
    <property type="protein sequence ID" value="JAD93360.1"/>
    <property type="molecule type" value="Transcribed_RNA"/>
</dbReference>